<proteinExistence type="predicted"/>
<dbReference type="OrthoDB" id="5278722at2759"/>
<dbReference type="EMBL" id="HF935724">
    <property type="protein sequence ID" value="CCX32150.1"/>
    <property type="molecule type" value="Genomic_DNA"/>
</dbReference>
<evidence type="ECO:0000313" key="1">
    <source>
        <dbReference type="EMBL" id="CCX32150.1"/>
    </source>
</evidence>
<name>U4LS39_PYROM</name>
<dbReference type="SUPFAM" id="SSF52266">
    <property type="entry name" value="SGNH hydrolase"/>
    <property type="match status" value="1"/>
</dbReference>
<accession>U4LS39</accession>
<keyword evidence="2" id="KW-1185">Reference proteome</keyword>
<reference evidence="1 2" key="1">
    <citation type="journal article" date="2013" name="PLoS Genet.">
        <title>The genome and development-dependent transcriptomes of Pyronema confluens: a window into fungal evolution.</title>
        <authorList>
            <person name="Traeger S."/>
            <person name="Altegoer F."/>
            <person name="Freitag M."/>
            <person name="Gabaldon T."/>
            <person name="Kempken F."/>
            <person name="Kumar A."/>
            <person name="Marcet-Houben M."/>
            <person name="Poggeler S."/>
            <person name="Stajich J.E."/>
            <person name="Nowrousian M."/>
        </authorList>
    </citation>
    <scope>NUCLEOTIDE SEQUENCE [LARGE SCALE GENOMIC DNA]</scope>
    <source>
        <strain evidence="2">CBS 100304</strain>
        <tissue evidence="1">Vegetative mycelium</tissue>
    </source>
</reference>
<dbReference type="InterPro" id="IPR036514">
    <property type="entry name" value="SGNH_hydro_sf"/>
</dbReference>
<sequence>MGFGRWMRRWIRCLNSWVELPIIGLTHHRFWWQLLWMCKSLLPAWAKYRYHKDVTGQELRNAVFLRQRWNEELEKRVDHWAGGKVMLWDAGQWFIDTLRSGRKGGWKDVRSACLEDGKKCEHPERYLMWDDLHLGARAHEIMAKEVIRYLM</sequence>
<protein>
    <submittedName>
        <fullName evidence="1">Uncharacterized protein</fullName>
    </submittedName>
</protein>
<organism evidence="1 2">
    <name type="scientific">Pyronema omphalodes (strain CBS 100304)</name>
    <name type="common">Pyronema confluens</name>
    <dbReference type="NCBI Taxonomy" id="1076935"/>
    <lineage>
        <taxon>Eukaryota</taxon>
        <taxon>Fungi</taxon>
        <taxon>Dikarya</taxon>
        <taxon>Ascomycota</taxon>
        <taxon>Pezizomycotina</taxon>
        <taxon>Pezizomycetes</taxon>
        <taxon>Pezizales</taxon>
        <taxon>Pyronemataceae</taxon>
        <taxon>Pyronema</taxon>
    </lineage>
</organism>
<dbReference type="AlphaFoldDB" id="U4LS39"/>
<dbReference type="eggNOG" id="ENOG502SF08">
    <property type="taxonomic scope" value="Eukaryota"/>
</dbReference>
<dbReference type="Gene3D" id="3.40.50.1110">
    <property type="entry name" value="SGNH hydrolase"/>
    <property type="match status" value="1"/>
</dbReference>
<dbReference type="STRING" id="1076935.U4LS39"/>
<evidence type="ECO:0000313" key="2">
    <source>
        <dbReference type="Proteomes" id="UP000018144"/>
    </source>
</evidence>
<dbReference type="Proteomes" id="UP000018144">
    <property type="component" value="Unassembled WGS sequence"/>
</dbReference>
<gene>
    <name evidence="1" type="ORF">PCON_12420</name>
</gene>